<evidence type="ECO:0000313" key="2">
    <source>
        <dbReference type="EMBL" id="KKS58953.1"/>
    </source>
</evidence>
<dbReference type="Pfam" id="PF00535">
    <property type="entry name" value="Glycos_transf_2"/>
    <property type="match status" value="1"/>
</dbReference>
<accession>A0A0G1DA17</accession>
<evidence type="ECO:0000259" key="1">
    <source>
        <dbReference type="Pfam" id="PF00535"/>
    </source>
</evidence>
<reference evidence="2 3" key="1">
    <citation type="journal article" date="2015" name="Nature">
        <title>rRNA introns, odd ribosomes, and small enigmatic genomes across a large radiation of phyla.</title>
        <authorList>
            <person name="Brown C.T."/>
            <person name="Hug L.A."/>
            <person name="Thomas B.C."/>
            <person name="Sharon I."/>
            <person name="Castelle C.J."/>
            <person name="Singh A."/>
            <person name="Wilkins M.J."/>
            <person name="Williams K.H."/>
            <person name="Banfield J.F."/>
        </authorList>
    </citation>
    <scope>NUCLEOTIDE SEQUENCE [LARGE SCALE GENOMIC DNA]</scope>
</reference>
<dbReference type="InterPro" id="IPR029044">
    <property type="entry name" value="Nucleotide-diphossugar_trans"/>
</dbReference>
<protein>
    <recommendedName>
        <fullName evidence="1">Glycosyltransferase 2-like domain-containing protein</fullName>
    </recommendedName>
</protein>
<gene>
    <name evidence="2" type="ORF">UV26_C0033G0001</name>
</gene>
<organism evidence="2 3">
    <name type="scientific">candidate division WWE3 bacterium GW2011_GWF2_42_42</name>
    <dbReference type="NCBI Taxonomy" id="1619142"/>
    <lineage>
        <taxon>Bacteria</taxon>
        <taxon>Katanobacteria</taxon>
    </lineage>
</organism>
<dbReference type="SUPFAM" id="SSF53448">
    <property type="entry name" value="Nucleotide-diphospho-sugar transferases"/>
    <property type="match status" value="1"/>
</dbReference>
<evidence type="ECO:0000313" key="3">
    <source>
        <dbReference type="Proteomes" id="UP000034678"/>
    </source>
</evidence>
<comment type="caution">
    <text evidence="2">The sequence shown here is derived from an EMBL/GenBank/DDBJ whole genome shotgun (WGS) entry which is preliminary data.</text>
</comment>
<sequence length="47" mass="5545">MPKITILCTYINRPESLKWTLKSLLQYDPKDFSVIIVDDNSKEDIIF</sequence>
<feature type="domain" description="Glycosyltransferase 2-like" evidence="1">
    <location>
        <begin position="9"/>
        <end position="43"/>
    </location>
</feature>
<dbReference type="AlphaFoldDB" id="A0A0G1DA17"/>
<dbReference type="CDD" id="cd00761">
    <property type="entry name" value="Glyco_tranf_GTA_type"/>
    <property type="match status" value="1"/>
</dbReference>
<dbReference type="InterPro" id="IPR001173">
    <property type="entry name" value="Glyco_trans_2-like"/>
</dbReference>
<dbReference type="STRING" id="1619142.UV26_C0033G0001"/>
<dbReference type="Gene3D" id="3.90.550.10">
    <property type="entry name" value="Spore Coat Polysaccharide Biosynthesis Protein SpsA, Chain A"/>
    <property type="match status" value="1"/>
</dbReference>
<feature type="non-terminal residue" evidence="2">
    <location>
        <position position="47"/>
    </location>
</feature>
<dbReference type="EMBL" id="LCDU01000033">
    <property type="protein sequence ID" value="KKS58953.1"/>
    <property type="molecule type" value="Genomic_DNA"/>
</dbReference>
<proteinExistence type="predicted"/>
<name>A0A0G1DA17_UNCKA</name>
<dbReference type="Proteomes" id="UP000034678">
    <property type="component" value="Unassembled WGS sequence"/>
</dbReference>